<keyword evidence="5" id="KW-0812">Transmembrane</keyword>
<dbReference type="GO" id="GO:0003829">
    <property type="term" value="F:beta-1,3-galactosyl-O-glycosyl-glycoprotein beta-1,6-N-acetylglucosaminyltransferase activity"/>
    <property type="evidence" value="ECO:0007669"/>
    <property type="project" value="TreeGrafter"/>
</dbReference>
<feature type="chain" id="PRO_5043361178" evidence="11">
    <location>
        <begin position="21"/>
        <end position="465"/>
    </location>
</feature>
<keyword evidence="7" id="KW-1133">Transmembrane helix</keyword>
<feature type="signal peptide" evidence="11">
    <location>
        <begin position="1"/>
        <end position="20"/>
    </location>
</feature>
<evidence type="ECO:0000313" key="13">
    <source>
        <dbReference type="Proteomes" id="UP000693946"/>
    </source>
</evidence>
<keyword evidence="6" id="KW-0735">Signal-anchor</keyword>
<evidence type="ECO:0000256" key="3">
    <source>
        <dbReference type="ARBA" id="ARBA00022676"/>
    </source>
</evidence>
<evidence type="ECO:0000313" key="12">
    <source>
        <dbReference type="EMBL" id="KAG7489497.1"/>
    </source>
</evidence>
<comment type="caution">
    <text evidence="12">The sequence shown here is derived from an EMBL/GenBank/DDBJ whole genome shotgun (WGS) entry which is preliminary data.</text>
</comment>
<comment type="similarity">
    <text evidence="10">Belongs to the glycosyltransferase 14 family.</text>
</comment>
<dbReference type="GO" id="GO:0000139">
    <property type="term" value="C:Golgi membrane"/>
    <property type="evidence" value="ECO:0007669"/>
    <property type="project" value="UniProtKB-SubCell"/>
</dbReference>
<evidence type="ECO:0000256" key="4">
    <source>
        <dbReference type="ARBA" id="ARBA00022679"/>
    </source>
</evidence>
<gene>
    <name evidence="12" type="ORF">JOB18_013400</name>
</gene>
<keyword evidence="3" id="KW-0328">Glycosyltransferase</keyword>
<dbReference type="EMBL" id="JAGKHQ010000017">
    <property type="protein sequence ID" value="KAG7489497.1"/>
    <property type="molecule type" value="Genomic_DNA"/>
</dbReference>
<evidence type="ECO:0000256" key="5">
    <source>
        <dbReference type="ARBA" id="ARBA00022692"/>
    </source>
</evidence>
<protein>
    <submittedName>
        <fullName evidence="12">Beta-1,3-galactosyl-O-glycosyl-glycoprotein beta-1,6-N-acetylglucosaminyltransferase-like</fullName>
    </submittedName>
</protein>
<evidence type="ECO:0000256" key="9">
    <source>
        <dbReference type="ARBA" id="ARBA00023180"/>
    </source>
</evidence>
<name>A0AAV6QEU1_SOLSE</name>
<dbReference type="Proteomes" id="UP000693946">
    <property type="component" value="Linkage Group LG5"/>
</dbReference>
<comment type="pathway">
    <text evidence="2">Protein modification; protein glycosylation.</text>
</comment>
<evidence type="ECO:0000256" key="10">
    <source>
        <dbReference type="ARBA" id="ARBA00038150"/>
    </source>
</evidence>
<evidence type="ECO:0000256" key="8">
    <source>
        <dbReference type="ARBA" id="ARBA00023136"/>
    </source>
</evidence>
<dbReference type="PANTHER" id="PTHR19297">
    <property type="entry name" value="GLYCOSYLTRANSFERASE 14 FAMILY MEMBER"/>
    <property type="match status" value="1"/>
</dbReference>
<evidence type="ECO:0000256" key="2">
    <source>
        <dbReference type="ARBA" id="ARBA00004922"/>
    </source>
</evidence>
<sequence length="465" mass="53578">MRFLRPRRILLFLKLTSVLAMLWLLSILSCSDEEWDSNYRLGYRWFEYADDDGSPEATCNCSAILQGDSRAVEQAKILSITRAFRKNVLLSDEHYIKAAQDCREFKLSRRYITFPLSQEEEDFPIAYSLVVHHKVQNFERLLRAIYAPQNLYCVHVDKKAKDSVVAAITAITSCFPNTFMVSRTEDVIYGAWPRVQADLNCMADLYNMRKKWKYFINLCGQDFPLKTNLEIVRQLRSLNGANSLESEQMPAGKAWRVASVCQILDGRLEVTQTPKGPPPFNMPILSGNAYIVVNRGFIRTVLKDKRVQALLEWSKDTYSPDEFIWATIQRIPGVPGSTWPSPKYDMTDINAIARLVKWDGHEGSRSSIQAVYPACEGTHVRSVCVYGSGDLQWMLEQHHLFANKFDIDMDPVAVYCLEKYLRQKALSELQYMYERFITATKDAIKFNPLFIQEDFISRVIVSLLF</sequence>
<evidence type="ECO:0000256" key="11">
    <source>
        <dbReference type="SAM" id="SignalP"/>
    </source>
</evidence>
<keyword evidence="11" id="KW-0732">Signal</keyword>
<proteinExistence type="inferred from homology"/>
<evidence type="ECO:0000256" key="7">
    <source>
        <dbReference type="ARBA" id="ARBA00022989"/>
    </source>
</evidence>
<reference evidence="12 13" key="1">
    <citation type="journal article" date="2021" name="Sci. Rep.">
        <title>Chromosome anchoring in Senegalese sole (Solea senegalensis) reveals sex-associated markers and genome rearrangements in flatfish.</title>
        <authorList>
            <person name="Guerrero-Cozar I."/>
            <person name="Gomez-Garrido J."/>
            <person name="Berbel C."/>
            <person name="Martinez-Blanch J.F."/>
            <person name="Alioto T."/>
            <person name="Claros M.G."/>
            <person name="Gagnaire P.A."/>
            <person name="Manchado M."/>
        </authorList>
    </citation>
    <scope>NUCLEOTIDE SEQUENCE [LARGE SCALE GENOMIC DNA]</scope>
    <source>
        <strain evidence="12">Sse05_10M</strain>
    </source>
</reference>
<dbReference type="AlphaFoldDB" id="A0AAV6QEU1"/>
<dbReference type="InterPro" id="IPR003406">
    <property type="entry name" value="Glyco_trans_14"/>
</dbReference>
<accession>A0AAV6QEU1</accession>
<keyword evidence="9" id="KW-0325">Glycoprotein</keyword>
<keyword evidence="13" id="KW-1185">Reference proteome</keyword>
<keyword evidence="8" id="KW-0472">Membrane</keyword>
<dbReference type="PROSITE" id="PS51257">
    <property type="entry name" value="PROKAR_LIPOPROTEIN"/>
    <property type="match status" value="1"/>
</dbReference>
<evidence type="ECO:0000256" key="6">
    <source>
        <dbReference type="ARBA" id="ARBA00022968"/>
    </source>
</evidence>
<keyword evidence="4" id="KW-0808">Transferase</keyword>
<dbReference type="PANTHER" id="PTHR19297:SF96">
    <property type="entry name" value="BETA-1,3-GALACTOSYL-O-GLYCOSYL-GLYCOPROTEIN BETA-1,6-N-ACETYLGLUCOSAMINYLTRANSFERASE"/>
    <property type="match status" value="1"/>
</dbReference>
<comment type="subcellular location">
    <subcellularLocation>
        <location evidence="1">Golgi apparatus membrane</location>
        <topology evidence="1">Single-pass type II membrane protein</topology>
    </subcellularLocation>
</comment>
<organism evidence="12 13">
    <name type="scientific">Solea senegalensis</name>
    <name type="common">Senegalese sole</name>
    <dbReference type="NCBI Taxonomy" id="28829"/>
    <lineage>
        <taxon>Eukaryota</taxon>
        <taxon>Metazoa</taxon>
        <taxon>Chordata</taxon>
        <taxon>Craniata</taxon>
        <taxon>Vertebrata</taxon>
        <taxon>Euteleostomi</taxon>
        <taxon>Actinopterygii</taxon>
        <taxon>Neopterygii</taxon>
        <taxon>Teleostei</taxon>
        <taxon>Neoteleostei</taxon>
        <taxon>Acanthomorphata</taxon>
        <taxon>Carangaria</taxon>
        <taxon>Pleuronectiformes</taxon>
        <taxon>Pleuronectoidei</taxon>
        <taxon>Soleidae</taxon>
        <taxon>Solea</taxon>
    </lineage>
</organism>
<dbReference type="Pfam" id="PF02485">
    <property type="entry name" value="Branch"/>
    <property type="match status" value="1"/>
</dbReference>
<evidence type="ECO:0000256" key="1">
    <source>
        <dbReference type="ARBA" id="ARBA00004323"/>
    </source>
</evidence>